<dbReference type="PROSITE" id="PS50217">
    <property type="entry name" value="BZIP"/>
    <property type="match status" value="1"/>
</dbReference>
<reference evidence="4" key="1">
    <citation type="submission" date="2021-02" db="EMBL/GenBank/DDBJ databases">
        <authorList>
            <person name="Nowell W R."/>
        </authorList>
    </citation>
    <scope>NUCLEOTIDE SEQUENCE</scope>
</reference>
<dbReference type="EMBL" id="CAJNOR010000055">
    <property type="protein sequence ID" value="CAF0776662.1"/>
    <property type="molecule type" value="Genomic_DNA"/>
</dbReference>
<dbReference type="GO" id="GO:0006508">
    <property type="term" value="P:proteolysis"/>
    <property type="evidence" value="ECO:0007669"/>
    <property type="project" value="InterPro"/>
</dbReference>
<dbReference type="Pfam" id="PF00656">
    <property type="entry name" value="Peptidase_C14"/>
    <property type="match status" value="2"/>
</dbReference>
<dbReference type="InterPro" id="IPR004827">
    <property type="entry name" value="bZIP"/>
</dbReference>
<dbReference type="SUPFAM" id="SSF57959">
    <property type="entry name" value="Leucine zipper domain"/>
    <property type="match status" value="1"/>
</dbReference>
<comment type="caution">
    <text evidence="4">The sequence shown here is derived from an EMBL/GenBank/DDBJ whole genome shotgun (WGS) entry which is preliminary data.</text>
</comment>
<feature type="domain" description="BZIP" evidence="3">
    <location>
        <begin position="136"/>
        <end position="194"/>
    </location>
</feature>
<dbReference type="InterPro" id="IPR046347">
    <property type="entry name" value="bZIP_sf"/>
</dbReference>
<dbReference type="GO" id="GO:0004197">
    <property type="term" value="F:cysteine-type endopeptidase activity"/>
    <property type="evidence" value="ECO:0007669"/>
    <property type="project" value="InterPro"/>
</dbReference>
<organism evidence="4 5">
    <name type="scientific">Adineta ricciae</name>
    <name type="common">Rotifer</name>
    <dbReference type="NCBI Taxonomy" id="249248"/>
    <lineage>
        <taxon>Eukaryota</taxon>
        <taxon>Metazoa</taxon>
        <taxon>Spiralia</taxon>
        <taxon>Gnathifera</taxon>
        <taxon>Rotifera</taxon>
        <taxon>Eurotatoria</taxon>
        <taxon>Bdelloidea</taxon>
        <taxon>Adinetida</taxon>
        <taxon>Adinetidae</taxon>
        <taxon>Adineta</taxon>
    </lineage>
</organism>
<dbReference type="AlphaFoldDB" id="A0A813R6I9"/>
<name>A0A813R6I9_ADIRI</name>
<dbReference type="Gene3D" id="1.20.5.170">
    <property type="match status" value="1"/>
</dbReference>
<evidence type="ECO:0008006" key="6">
    <source>
        <dbReference type="Google" id="ProtNLM"/>
    </source>
</evidence>
<dbReference type="SMART" id="SM00338">
    <property type="entry name" value="BRLZ"/>
    <property type="match status" value="1"/>
</dbReference>
<dbReference type="Pfam" id="PF07716">
    <property type="entry name" value="bZIP_2"/>
    <property type="match status" value="1"/>
</dbReference>
<dbReference type="PROSITE" id="PS50208">
    <property type="entry name" value="CASPASE_P20"/>
    <property type="match status" value="2"/>
</dbReference>
<dbReference type="Proteomes" id="UP000663828">
    <property type="component" value="Unassembled WGS sequence"/>
</dbReference>
<feature type="region of interest" description="Disordered" evidence="1">
    <location>
        <begin position="473"/>
        <end position="500"/>
    </location>
</feature>
<dbReference type="Gene3D" id="3.40.50.1460">
    <property type="match status" value="2"/>
</dbReference>
<evidence type="ECO:0000259" key="3">
    <source>
        <dbReference type="PROSITE" id="PS50217"/>
    </source>
</evidence>
<dbReference type="SUPFAM" id="SSF52129">
    <property type="entry name" value="Caspase-like"/>
    <property type="match status" value="2"/>
</dbReference>
<dbReference type="CDD" id="cd14693">
    <property type="entry name" value="bZIP_CEBP"/>
    <property type="match status" value="1"/>
</dbReference>
<dbReference type="PANTHER" id="PTHR22576">
    <property type="entry name" value="MUCOSA ASSOCIATED LYMPHOID TISSUE LYMPHOMA TRANSLOCATION PROTEIN 1/PARACASPASE"/>
    <property type="match status" value="1"/>
</dbReference>
<dbReference type="InterPro" id="IPR029030">
    <property type="entry name" value="Caspase-like_dom_sf"/>
</dbReference>
<sequence length="840" mass="94950">MINTGRLPSETNSTFQAINLLADDSYTEASFDLLSSNLNILRDSEFLETLDNVDLNDPEFNKFLGDFTNDNLLAELPNSTTDPYTYQYDSMQMPPSEANNSDTISSLDSVSDESRSNIASVSQWTRFGNKKVLKYTEEYQRRRLNNNRAVQKNREKAKETKRTRDLQLAILLEENQRLTSTVDSLTKEIGLLKSFCEANSLKLPINESTALHQPSFHFRFWFSCASILVKEMSGPFGNNRSRRKVALVIGNAAYRKNPLHKPLNDAADMTNALKKIGFQGVTRTDMDFEDMETCRRQFVQAIQPNDLVLFYFSGHGKQWEDHNFLLPCNNQNINDSNINQYAINAQWLLDDISKRRPHAIVFILECSREYVSRKPTHVGMKSGRSDDPAPGVSPSIKICYACQGGKSTVENNVDRNNMYTKHILRHIATPRKQIQDLFIVIHNAVFEETHEAQEPSSEMSLKDPNIYLCDADCEEQSGSNSDREEQSGSDGDHEEQNGSHEEDHAIIYGRYSSGRTSHHFHETVTVIKHNYGGWTGPRRSCASILIALLIGNGAYPGDSRLYKTVNDARFMSEKLKNIGFEVIIGTDLNLDGMTSRIKRFIDRIEQDHLVLFFFSGHGSQLEDQNYLLPIDYKSLHGASLSDRCINAQKVLRSISDRNPFGVVFLLDCCRNYSFRPHELQRGVCGATTESGGLRKMVARGSTIIGFGATPGKSSTESSNDDNGKFTKHLLKHIAKPNLQIQDLLAIVTKQVAEDTEGRQEPWVTGNLRYENICLCDGDAYSNNRGCEEHSGSDYDDVCDEQDDTQYGRCRGYARDDLMNEVKRRMELFTGRDLDGDGKIG</sequence>
<dbReference type="InterPro" id="IPR011600">
    <property type="entry name" value="Pept_C14_caspase"/>
</dbReference>
<feature type="compositionally biased region" description="Basic and acidic residues" evidence="1">
    <location>
        <begin position="481"/>
        <end position="500"/>
    </location>
</feature>
<accession>A0A813R6I9</accession>
<evidence type="ECO:0000313" key="4">
    <source>
        <dbReference type="EMBL" id="CAF0776662.1"/>
    </source>
</evidence>
<evidence type="ECO:0000313" key="5">
    <source>
        <dbReference type="Proteomes" id="UP000663828"/>
    </source>
</evidence>
<evidence type="ECO:0000259" key="2">
    <source>
        <dbReference type="PROSITE" id="PS50208"/>
    </source>
</evidence>
<dbReference type="PANTHER" id="PTHR22576:SF37">
    <property type="entry name" value="MUCOSA-ASSOCIATED LYMPHOID TISSUE LYMPHOMA TRANSLOCATION PROTEIN 1"/>
    <property type="match status" value="1"/>
</dbReference>
<feature type="domain" description="Caspase family p20" evidence="2">
    <location>
        <begin position="546"/>
        <end position="620"/>
    </location>
</feature>
<dbReference type="GO" id="GO:0003700">
    <property type="term" value="F:DNA-binding transcription factor activity"/>
    <property type="evidence" value="ECO:0007669"/>
    <property type="project" value="InterPro"/>
</dbReference>
<feature type="domain" description="Caspase family p20" evidence="2">
    <location>
        <begin position="242"/>
        <end position="318"/>
    </location>
</feature>
<evidence type="ECO:0000256" key="1">
    <source>
        <dbReference type="SAM" id="MobiDB-lite"/>
    </source>
</evidence>
<keyword evidence="5" id="KW-1185">Reference proteome</keyword>
<gene>
    <name evidence="4" type="ORF">XAT740_LOCUS1745</name>
</gene>
<proteinExistence type="predicted"/>
<dbReference type="InterPro" id="IPR052039">
    <property type="entry name" value="Caspase-related_regulators"/>
</dbReference>
<protein>
    <recommendedName>
        <fullName evidence="6">BZIP domain-containing protein</fullName>
    </recommendedName>
</protein>
<dbReference type="InterPro" id="IPR001309">
    <property type="entry name" value="Pept_C14_p20"/>
</dbReference>